<reference evidence="13" key="1">
    <citation type="submission" date="2025-08" db="UniProtKB">
        <authorList>
            <consortium name="Ensembl"/>
        </authorList>
    </citation>
    <scope>IDENTIFICATION</scope>
</reference>
<evidence type="ECO:0000256" key="5">
    <source>
        <dbReference type="ARBA" id="ARBA00022692"/>
    </source>
</evidence>
<dbReference type="Pfam" id="PF07654">
    <property type="entry name" value="C1-set"/>
    <property type="match status" value="1"/>
</dbReference>
<comment type="similarity">
    <text evidence="3 10">Belongs to the MHC class I family.</text>
</comment>
<evidence type="ECO:0000259" key="12">
    <source>
        <dbReference type="PROSITE" id="PS50835"/>
    </source>
</evidence>
<keyword evidence="7" id="KW-1133">Transmembrane helix</keyword>
<dbReference type="InterPro" id="IPR013783">
    <property type="entry name" value="Ig-like_fold"/>
</dbReference>
<evidence type="ECO:0000313" key="13">
    <source>
        <dbReference type="Ensembl" id="ENSNVIP00000021341.1"/>
    </source>
</evidence>
<dbReference type="PRINTS" id="PR01638">
    <property type="entry name" value="MHCCLASSI"/>
</dbReference>
<keyword evidence="14" id="KW-1185">Reference proteome</keyword>
<dbReference type="GeneTree" id="ENSGT01120000271826"/>
<dbReference type="InterPro" id="IPR036179">
    <property type="entry name" value="Ig-like_dom_sf"/>
</dbReference>
<protein>
    <recommendedName>
        <fullName evidence="12">Ig-like domain-containing protein</fullName>
    </recommendedName>
</protein>
<dbReference type="GO" id="GO:0001916">
    <property type="term" value="P:positive regulation of T cell mediated cytotoxicity"/>
    <property type="evidence" value="ECO:0007669"/>
    <property type="project" value="TreeGrafter"/>
</dbReference>
<dbReference type="PROSITE" id="PS50835">
    <property type="entry name" value="IG_LIKE"/>
    <property type="match status" value="1"/>
</dbReference>
<evidence type="ECO:0000256" key="2">
    <source>
        <dbReference type="ARBA" id="ARBA00004479"/>
    </source>
</evidence>
<keyword evidence="4" id="KW-0490">MHC I</keyword>
<feature type="domain" description="Ig-like" evidence="12">
    <location>
        <begin position="205"/>
        <end position="291"/>
    </location>
</feature>
<dbReference type="SUPFAM" id="SSF48726">
    <property type="entry name" value="Immunoglobulin"/>
    <property type="match status" value="1"/>
</dbReference>
<proteinExistence type="inferred from homology"/>
<comment type="subcellular location">
    <subcellularLocation>
        <location evidence="2">Membrane</location>
        <topology evidence="2">Single-pass type I membrane protein</topology>
    </subcellularLocation>
</comment>
<dbReference type="GO" id="GO:0002476">
    <property type="term" value="P:antigen processing and presentation of endogenous peptide antigen via MHC class Ib"/>
    <property type="evidence" value="ECO:0007669"/>
    <property type="project" value="TreeGrafter"/>
</dbReference>
<dbReference type="InterPro" id="IPR007110">
    <property type="entry name" value="Ig-like_dom"/>
</dbReference>
<keyword evidence="8" id="KW-0472">Membrane</keyword>
<dbReference type="Pfam" id="PF00129">
    <property type="entry name" value="MHC_I"/>
    <property type="match status" value="1"/>
</dbReference>
<keyword evidence="6" id="KW-0391">Immunity</keyword>
<dbReference type="SMART" id="SM00407">
    <property type="entry name" value="IGc1"/>
    <property type="match status" value="1"/>
</dbReference>
<dbReference type="InterPro" id="IPR011161">
    <property type="entry name" value="MHC_I-like_Ag-recog"/>
</dbReference>
<dbReference type="PANTHER" id="PTHR16675:SF251">
    <property type="entry name" value="HLA CLASS I HISTOCOMPATIBILITY ANTIGEN, C ALPHA CHAIN"/>
    <property type="match status" value="1"/>
</dbReference>
<dbReference type="GO" id="GO:0009897">
    <property type="term" value="C:external side of plasma membrane"/>
    <property type="evidence" value="ECO:0007669"/>
    <property type="project" value="TreeGrafter"/>
</dbReference>
<dbReference type="FunFam" id="2.60.40.10:FF:000014">
    <property type="entry name" value="H-2 class I histocompatibility antigen, alpha chain"/>
    <property type="match status" value="1"/>
</dbReference>
<dbReference type="InterPro" id="IPR001039">
    <property type="entry name" value="MHC_I_a_a1/a2"/>
</dbReference>
<dbReference type="Proteomes" id="UP000694425">
    <property type="component" value="Unplaced"/>
</dbReference>
<comment type="function">
    <text evidence="1">Involved in the presentation of foreign antigens to the immune system.</text>
</comment>
<dbReference type="InterPro" id="IPR037055">
    <property type="entry name" value="MHC_I-like_Ag-recog_sf"/>
</dbReference>
<evidence type="ECO:0000256" key="8">
    <source>
        <dbReference type="ARBA" id="ARBA00023136"/>
    </source>
</evidence>
<dbReference type="GO" id="GO:0042605">
    <property type="term" value="F:peptide antigen binding"/>
    <property type="evidence" value="ECO:0007669"/>
    <property type="project" value="TreeGrafter"/>
</dbReference>
<dbReference type="CDD" id="cd07698">
    <property type="entry name" value="IgC1_MHC_I_alpha3"/>
    <property type="match status" value="1"/>
</dbReference>
<dbReference type="GO" id="GO:0002486">
    <property type="term" value="P:antigen processing and presentation of endogenous peptide antigen via MHC class I via ER pathway, TAP-independent"/>
    <property type="evidence" value="ECO:0007669"/>
    <property type="project" value="TreeGrafter"/>
</dbReference>
<evidence type="ECO:0000313" key="14">
    <source>
        <dbReference type="Proteomes" id="UP000694425"/>
    </source>
</evidence>
<dbReference type="InterPro" id="IPR050208">
    <property type="entry name" value="MHC_class-I_related"/>
</dbReference>
<feature type="signal peptide" evidence="11">
    <location>
        <begin position="1"/>
        <end position="22"/>
    </location>
</feature>
<sequence>ASLPLSLCLLVISLSPWDRRAGTRDPGGRRLSAVPAPGPTRACAPPVSYTHLDVYKRQADNPRMELRVPWVKQEGLGFWDQETRGAKDSPQTFRVACTPCGATTTRARPVSERARVQVAGPDVGTEGRLLRGYSQDSYDSANYLALNEDLRSWTAADAAAQTSRRKSGAARVAEPQRNDLEFTCVEWLRRYLEMGNKTLQRTDAPKTHVTYHPISDHEVMLRCWTLGFYPAGITLTWQRDEEDLTQDTELVETRPAGDGTFQKWAAVVVPSGEGQRYTCHVQHEGLPEPITLRWDKEGNLGTEPAVRDIRKGHVFCESPASKPGALPDLELLRSERRAGQGGRDMKIAFTGPLHGSVG</sequence>
<accession>A0A8C7BB49</accession>
<dbReference type="PANTHER" id="PTHR16675">
    <property type="entry name" value="MHC CLASS I-RELATED"/>
    <property type="match status" value="1"/>
</dbReference>
<dbReference type="Ensembl" id="ENSNVIT00000024871.1">
    <property type="protein sequence ID" value="ENSNVIP00000021341.1"/>
    <property type="gene ID" value="ENSNVIG00000016633.1"/>
</dbReference>
<keyword evidence="5" id="KW-0812">Transmembrane</keyword>
<feature type="chain" id="PRO_5034321874" description="Ig-like domain-containing protein" evidence="11">
    <location>
        <begin position="23"/>
        <end position="358"/>
    </location>
</feature>
<dbReference type="GO" id="GO:0005102">
    <property type="term" value="F:signaling receptor binding"/>
    <property type="evidence" value="ECO:0007669"/>
    <property type="project" value="TreeGrafter"/>
</dbReference>
<keyword evidence="9" id="KW-0325">Glycoprotein</keyword>
<evidence type="ECO:0000256" key="9">
    <source>
        <dbReference type="ARBA" id="ARBA00023180"/>
    </source>
</evidence>
<dbReference type="Gene3D" id="3.30.500.10">
    <property type="entry name" value="MHC class I-like antigen recognition-like"/>
    <property type="match status" value="1"/>
</dbReference>
<evidence type="ECO:0000256" key="11">
    <source>
        <dbReference type="SAM" id="SignalP"/>
    </source>
</evidence>
<dbReference type="GO" id="GO:0006955">
    <property type="term" value="P:immune response"/>
    <property type="evidence" value="ECO:0007669"/>
    <property type="project" value="TreeGrafter"/>
</dbReference>
<dbReference type="GO" id="GO:0030670">
    <property type="term" value="C:phagocytic vesicle membrane"/>
    <property type="evidence" value="ECO:0007669"/>
    <property type="project" value="UniProtKB-ARBA"/>
</dbReference>
<keyword evidence="11" id="KW-0732">Signal</keyword>
<evidence type="ECO:0000256" key="10">
    <source>
        <dbReference type="RuleBase" id="RU004439"/>
    </source>
</evidence>
<dbReference type="PROSITE" id="PS00290">
    <property type="entry name" value="IG_MHC"/>
    <property type="match status" value="1"/>
</dbReference>
<dbReference type="GO" id="GO:0098553">
    <property type="term" value="C:lumenal side of endoplasmic reticulum membrane"/>
    <property type="evidence" value="ECO:0007669"/>
    <property type="project" value="UniProtKB-ARBA"/>
</dbReference>
<dbReference type="GO" id="GO:0005615">
    <property type="term" value="C:extracellular space"/>
    <property type="evidence" value="ECO:0007669"/>
    <property type="project" value="TreeGrafter"/>
</dbReference>
<dbReference type="AlphaFoldDB" id="A0A8C7BB49"/>
<evidence type="ECO:0000256" key="6">
    <source>
        <dbReference type="ARBA" id="ARBA00022859"/>
    </source>
</evidence>
<dbReference type="InterPro" id="IPR011162">
    <property type="entry name" value="MHC_I/II-like_Ag-recog"/>
</dbReference>
<evidence type="ECO:0000256" key="4">
    <source>
        <dbReference type="ARBA" id="ARBA00022451"/>
    </source>
</evidence>
<dbReference type="InterPro" id="IPR003597">
    <property type="entry name" value="Ig_C1-set"/>
</dbReference>
<name>A0A8C7BB49_NEOVI</name>
<evidence type="ECO:0000256" key="1">
    <source>
        <dbReference type="ARBA" id="ARBA00002297"/>
    </source>
</evidence>
<dbReference type="Gene3D" id="2.60.40.10">
    <property type="entry name" value="Immunoglobulins"/>
    <property type="match status" value="1"/>
</dbReference>
<organism evidence="13 14">
    <name type="scientific">Neovison vison</name>
    <name type="common">American mink</name>
    <name type="synonym">Mustela vison</name>
    <dbReference type="NCBI Taxonomy" id="452646"/>
    <lineage>
        <taxon>Eukaryota</taxon>
        <taxon>Metazoa</taxon>
        <taxon>Chordata</taxon>
        <taxon>Craniata</taxon>
        <taxon>Vertebrata</taxon>
        <taxon>Euteleostomi</taxon>
        <taxon>Mammalia</taxon>
        <taxon>Eutheria</taxon>
        <taxon>Laurasiatheria</taxon>
        <taxon>Carnivora</taxon>
        <taxon>Caniformia</taxon>
        <taxon>Musteloidea</taxon>
        <taxon>Mustelidae</taxon>
        <taxon>Mustelinae</taxon>
        <taxon>Neogale</taxon>
    </lineage>
</organism>
<dbReference type="SUPFAM" id="SSF54452">
    <property type="entry name" value="MHC antigen-recognition domain"/>
    <property type="match status" value="1"/>
</dbReference>
<dbReference type="InterPro" id="IPR003006">
    <property type="entry name" value="Ig/MHC_CS"/>
</dbReference>
<evidence type="ECO:0000256" key="3">
    <source>
        <dbReference type="ARBA" id="ARBA00006909"/>
    </source>
</evidence>
<evidence type="ECO:0000256" key="7">
    <source>
        <dbReference type="ARBA" id="ARBA00022989"/>
    </source>
</evidence>
<reference evidence="13" key="2">
    <citation type="submission" date="2025-09" db="UniProtKB">
        <authorList>
            <consortium name="Ensembl"/>
        </authorList>
    </citation>
    <scope>IDENTIFICATION</scope>
</reference>
<dbReference type="GO" id="GO:0042612">
    <property type="term" value="C:MHC class I protein complex"/>
    <property type="evidence" value="ECO:0007669"/>
    <property type="project" value="UniProtKB-KW"/>
</dbReference>